<dbReference type="RefSeq" id="WP_100903401.1">
    <property type="nucleotide sequence ID" value="NZ_CAWNNC010000004.1"/>
</dbReference>
<gene>
    <name evidence="2" type="ORF">COO91_09356</name>
</gene>
<name>A0A2K8T7X6_9NOSO</name>
<organism evidence="2 3">
    <name type="scientific">Nostoc flagelliforme CCNUN1</name>
    <dbReference type="NCBI Taxonomy" id="2038116"/>
    <lineage>
        <taxon>Bacteria</taxon>
        <taxon>Bacillati</taxon>
        <taxon>Cyanobacteriota</taxon>
        <taxon>Cyanophyceae</taxon>
        <taxon>Nostocales</taxon>
        <taxon>Nostocaceae</taxon>
        <taxon>Nostoc</taxon>
    </lineage>
</organism>
<proteinExistence type="predicted"/>
<feature type="region of interest" description="Disordered" evidence="1">
    <location>
        <begin position="1"/>
        <end position="64"/>
    </location>
</feature>
<reference evidence="2 3" key="1">
    <citation type="submission" date="2017-11" db="EMBL/GenBank/DDBJ databases">
        <title>Complete genome of a free-living desiccation-tolerant cyanobacterium and its photosynthetic adaptation to extreme terrestrial habitat.</title>
        <authorList>
            <person name="Shang J."/>
        </authorList>
    </citation>
    <scope>NUCLEOTIDE SEQUENCE [LARGE SCALE GENOMIC DNA]</scope>
    <source>
        <strain evidence="2 3">CCNUN1</strain>
        <plasmid evidence="3">pnfsy03</plasmid>
    </source>
</reference>
<feature type="compositionally biased region" description="Basic and acidic residues" evidence="1">
    <location>
        <begin position="18"/>
        <end position="38"/>
    </location>
</feature>
<geneLocation type="plasmid" evidence="3">
    <name>pnfsy03</name>
</geneLocation>
<dbReference type="OrthoDB" id="517940at2"/>
<dbReference type="KEGG" id="nfl:COO91_09356"/>
<dbReference type="EMBL" id="CP024788">
    <property type="protein sequence ID" value="AUB43185.1"/>
    <property type="molecule type" value="Genomic_DNA"/>
</dbReference>
<protein>
    <submittedName>
        <fullName evidence="2">Uncharacterized protein</fullName>
    </submittedName>
</protein>
<evidence type="ECO:0000313" key="2">
    <source>
        <dbReference type="EMBL" id="AUB43185.1"/>
    </source>
</evidence>
<accession>A0A2K8T7X6</accession>
<dbReference type="Proteomes" id="UP000232003">
    <property type="component" value="Plasmid pNFSY03"/>
</dbReference>
<evidence type="ECO:0000313" key="3">
    <source>
        <dbReference type="Proteomes" id="UP000232003"/>
    </source>
</evidence>
<feature type="compositionally biased region" description="Basic and acidic residues" evidence="1">
    <location>
        <begin position="48"/>
        <end position="64"/>
    </location>
</feature>
<keyword evidence="2" id="KW-0614">Plasmid</keyword>
<evidence type="ECO:0000256" key="1">
    <source>
        <dbReference type="SAM" id="MobiDB-lite"/>
    </source>
</evidence>
<dbReference type="AlphaFoldDB" id="A0A2K8T7X6"/>
<keyword evidence="3" id="KW-1185">Reference proteome</keyword>
<sequence length="64" mass="7520">MSETNESNQEKILPIEPKPSDETVDYDWRDPSKPRNPEDDVIVSGWRRRADGTFEKVENTEEKQ</sequence>